<feature type="binding site" evidence="9">
    <location>
        <position position="440"/>
    </location>
    <ligand>
        <name>ADP</name>
        <dbReference type="ChEBI" id="CHEBI:456216"/>
    </ligand>
</feature>
<dbReference type="HAMAP" id="MF_00809">
    <property type="entry name" value="ADP_glucokinase"/>
    <property type="match status" value="1"/>
</dbReference>
<evidence type="ECO:0000256" key="9">
    <source>
        <dbReference type="HAMAP-Rule" id="MF_00809"/>
    </source>
</evidence>
<feature type="binding site" evidence="9">
    <location>
        <position position="305"/>
    </location>
    <ligand>
        <name>ADP</name>
        <dbReference type="ChEBI" id="CHEBI:456216"/>
    </ligand>
</feature>
<feature type="binding site" evidence="9">
    <location>
        <position position="451"/>
    </location>
    <ligand>
        <name>Mg(2+)</name>
        <dbReference type="ChEBI" id="CHEBI:18420"/>
    </ligand>
</feature>
<dbReference type="InterPro" id="IPR029056">
    <property type="entry name" value="Ribokinase-like"/>
</dbReference>
<dbReference type="PANTHER" id="PTHR21208:SF1">
    <property type="entry name" value="ADP-DEPENDENT GLUCOKINASE"/>
    <property type="match status" value="1"/>
</dbReference>
<keyword evidence="3 9" id="KW-0808">Transferase</keyword>
<dbReference type="Gene3D" id="3.30.1110.20">
    <property type="match status" value="1"/>
</dbReference>
<comment type="catalytic activity">
    <reaction evidence="9">
        <text>D-glucose + ADP = D-glucose 6-phosphate + AMP + H(+)</text>
        <dbReference type="Rhea" id="RHEA:11460"/>
        <dbReference type="ChEBI" id="CHEBI:4167"/>
        <dbReference type="ChEBI" id="CHEBI:15378"/>
        <dbReference type="ChEBI" id="CHEBI:61548"/>
        <dbReference type="ChEBI" id="CHEBI:456215"/>
        <dbReference type="ChEBI" id="CHEBI:456216"/>
        <dbReference type="EC" id="2.7.1.147"/>
    </reaction>
</comment>
<dbReference type="Gene3D" id="3.40.1190.20">
    <property type="match status" value="1"/>
</dbReference>
<dbReference type="GO" id="GO:0006006">
    <property type="term" value="P:glucose metabolic process"/>
    <property type="evidence" value="ECO:0007669"/>
    <property type="project" value="UniProtKB-KW"/>
</dbReference>
<evidence type="ECO:0000256" key="1">
    <source>
        <dbReference type="ARBA" id="ARBA00022490"/>
    </source>
</evidence>
<proteinExistence type="inferred from homology"/>
<evidence type="ECO:0000256" key="5">
    <source>
        <dbReference type="ARBA" id="ARBA00022777"/>
    </source>
</evidence>
<keyword evidence="6 9" id="KW-0460">Magnesium</keyword>
<comment type="function">
    <text evidence="9">Catalyzes the ADP-dependent phosphorylation of D-glucose to D-glucose 6-phosphate and glucosamine to glucosamine 6-phosphate.</text>
</comment>
<keyword evidence="1 9" id="KW-0963">Cytoplasm</keyword>
<comment type="similarity">
    <text evidence="9">Belongs to the ADP-dependent glucokinase family.</text>
</comment>
<accession>A0A101EM02</accession>
<dbReference type="GO" id="GO:0004340">
    <property type="term" value="F:glucokinase activity"/>
    <property type="evidence" value="ECO:0007669"/>
    <property type="project" value="UniProtKB-UniRule"/>
</dbReference>
<dbReference type="PANTHER" id="PTHR21208">
    <property type="entry name" value="ADP-DEPENDENT GLUCOKINASE"/>
    <property type="match status" value="1"/>
</dbReference>
<feature type="binding site" evidence="9">
    <location>
        <position position="450"/>
    </location>
    <ligand>
        <name>ADP</name>
        <dbReference type="ChEBI" id="CHEBI:456216"/>
    </ligand>
</feature>
<feature type="binding site" evidence="9">
    <location>
        <position position="42"/>
    </location>
    <ligand>
        <name>D-glucose</name>
        <dbReference type="ChEBI" id="CHEBI:4167"/>
    </ligand>
</feature>
<dbReference type="UniPathway" id="UPA00109"/>
<dbReference type="RefSeq" id="WP_394326420.1">
    <property type="nucleotide sequence ID" value="NZ_LGFD01000014.1"/>
</dbReference>
<keyword evidence="7 9" id="KW-0324">Glycolysis</keyword>
<feature type="binding site" evidence="9">
    <location>
        <position position="308"/>
    </location>
    <ligand>
        <name>Mg(2+)</name>
        <dbReference type="ChEBI" id="CHEBI:18420"/>
    </ligand>
</feature>
<evidence type="ECO:0000256" key="7">
    <source>
        <dbReference type="ARBA" id="ARBA00023152"/>
    </source>
</evidence>
<dbReference type="InterPro" id="IPR007666">
    <property type="entry name" value="ADP_PFK/GK"/>
</dbReference>
<dbReference type="InterPro" id="IPR031299">
    <property type="entry name" value="GlkA"/>
</dbReference>
<evidence type="ECO:0000256" key="3">
    <source>
        <dbReference type="ARBA" id="ARBA00022679"/>
    </source>
</evidence>
<dbReference type="Pfam" id="PF04587">
    <property type="entry name" value="ADP_PFK_GK"/>
    <property type="match status" value="1"/>
</dbReference>
<dbReference type="EMBL" id="LGFD01000014">
    <property type="protein sequence ID" value="KUK17810.1"/>
    <property type="molecule type" value="Genomic_DNA"/>
</dbReference>
<dbReference type="PATRIC" id="fig|172049.5.peg.1768"/>
<dbReference type="GO" id="GO:0005737">
    <property type="term" value="C:cytoplasm"/>
    <property type="evidence" value="ECO:0007669"/>
    <property type="project" value="UniProtKB-SubCell"/>
</dbReference>
<dbReference type="Proteomes" id="UP000053911">
    <property type="component" value="Unassembled WGS sequence"/>
</dbReference>
<feature type="binding site" evidence="9">
    <location>
        <position position="96"/>
    </location>
    <ligand>
        <name>D-glucose</name>
        <dbReference type="ChEBI" id="CHEBI:4167"/>
    </ligand>
</feature>
<feature type="binding site" evidence="9">
    <location>
        <position position="279"/>
    </location>
    <ligand>
        <name>Mg(2+)</name>
        <dbReference type="ChEBI" id="CHEBI:18420"/>
    </ligand>
</feature>
<evidence type="ECO:0000313" key="11">
    <source>
        <dbReference type="Proteomes" id="UP000053911"/>
    </source>
</evidence>
<evidence type="ECO:0000256" key="6">
    <source>
        <dbReference type="ARBA" id="ARBA00022842"/>
    </source>
</evidence>
<keyword evidence="8 9" id="KW-0119">Carbohydrate metabolism</keyword>
<evidence type="ECO:0000256" key="2">
    <source>
        <dbReference type="ARBA" id="ARBA00022526"/>
    </source>
</evidence>
<dbReference type="AlphaFoldDB" id="A0A101EM02"/>
<comment type="pathway">
    <text evidence="9">Carbohydrate degradation; glycolysis.</text>
</comment>
<name>A0A101EM02_9EURY</name>
<gene>
    <name evidence="9" type="primary">glkA</name>
    <name evidence="10" type="ORF">XD54_0907</name>
</gene>
<dbReference type="GO" id="GO:0006096">
    <property type="term" value="P:glycolytic process"/>
    <property type="evidence" value="ECO:0007669"/>
    <property type="project" value="UniProtKB-UniRule"/>
</dbReference>
<dbReference type="PROSITE" id="PS51255">
    <property type="entry name" value="ADPK"/>
    <property type="match status" value="1"/>
</dbReference>
<comment type="caution">
    <text evidence="10">The sequence shown here is derived from an EMBL/GenBank/DDBJ whole genome shotgun (WGS) entry which is preliminary data.</text>
</comment>
<comment type="cofactor">
    <cofactor evidence="9">
        <name>Mg(2+)</name>
        <dbReference type="ChEBI" id="CHEBI:18420"/>
    </cofactor>
    <text evidence="9">Binds 1 Mg(2+) ion per subunit.</text>
</comment>
<dbReference type="NCBIfam" id="NF010641">
    <property type="entry name" value="PRK14038.1"/>
    <property type="match status" value="1"/>
</dbReference>
<feature type="binding site" evidence="9">
    <location>
        <position position="184"/>
    </location>
    <ligand>
        <name>D-glucose</name>
        <dbReference type="ChEBI" id="CHEBI:4167"/>
    </ligand>
</feature>
<evidence type="ECO:0000313" key="10">
    <source>
        <dbReference type="EMBL" id="KUK17810.1"/>
    </source>
</evidence>
<feature type="active site" description="Proton acceptor" evidence="9">
    <location>
        <position position="451"/>
    </location>
</feature>
<protein>
    <recommendedName>
        <fullName evidence="9">ADP-dependent glucose/glucosamine kinase</fullName>
        <ecNumber evidence="9">2.7.1.147</ecNumber>
    </recommendedName>
    <alternativeName>
        <fullName evidence="9">ADP-dependent glucokinase</fullName>
        <shortName evidence="9">ADP-GK</shortName>
        <shortName evidence="9">ADPGK</shortName>
    </alternativeName>
    <alternativeName>
        <fullName evidence="9">Glucosamine kinase</fullName>
        <shortName evidence="9">GlcN kinase</shortName>
    </alternativeName>
</protein>
<comment type="subcellular location">
    <subcellularLocation>
        <location evidence="9">Cytoplasm</location>
    </subcellularLocation>
</comment>
<keyword evidence="5 9" id="KW-0418">Kinase</keyword>
<organism evidence="10 11">
    <name type="scientific">Thermococcus sibiricus</name>
    <dbReference type="NCBI Taxonomy" id="172049"/>
    <lineage>
        <taxon>Archaea</taxon>
        <taxon>Methanobacteriati</taxon>
        <taxon>Methanobacteriota</taxon>
        <taxon>Thermococci</taxon>
        <taxon>Thermococcales</taxon>
        <taxon>Thermococcaceae</taxon>
        <taxon>Thermococcus</taxon>
    </lineage>
</organism>
<evidence type="ECO:0000256" key="4">
    <source>
        <dbReference type="ARBA" id="ARBA00022723"/>
    </source>
</evidence>
<evidence type="ECO:0000256" key="8">
    <source>
        <dbReference type="ARBA" id="ARBA00023277"/>
    </source>
</evidence>
<dbReference type="GO" id="GO:0043843">
    <property type="term" value="F:ADP-specific glucokinase activity"/>
    <property type="evidence" value="ECO:0007669"/>
    <property type="project" value="UniProtKB-EC"/>
</dbReference>
<sequence>MKESLKERIKLWKNLYINAFENAVNAIPNVEGVLLAYNTNIDVIKYLNKDDLERRINQIGKERVFEVIEAPTERISSLEHLFGGILRSIKLGKAIEWFVENEEIRRYLREWGWDELRIGGQAGIMANLIGGVYRIPTIVHVPQNPKLQADLFVDGPIYVPIFEGKELKLVHPKEAVKEENELIHYIYEFPRGFQVFDVQAPRENRFIANADDYNARVYMRKEFKEGFEKIAKRVELAIISGLQVLKEYYSDGTTYRDVLDRVESHLNILNRYGVRSHFEFAYTPNRLVREELIGILSKFTSVGLNEVELASIVEIIGDETLAKEVLEGHVFPIIDAINLLMDETGIDRIHFHTYGYYLALTKYRSEEVRDALLFASLAAAAKAMKGNIERMEHVRNALSVPTNERAIVFEEELEKEFTEFENGLIDMVDRQLAFVPTKIVTSPKSTVGIGDTISGSAFVSEFAMRKS</sequence>
<keyword evidence="2 9" id="KW-0313">Glucose metabolism</keyword>
<dbReference type="SUPFAM" id="SSF53613">
    <property type="entry name" value="Ribokinase-like"/>
    <property type="match status" value="1"/>
</dbReference>
<feature type="binding site" evidence="9">
    <location>
        <begin position="352"/>
        <end position="353"/>
    </location>
    <ligand>
        <name>ADP</name>
        <dbReference type="ChEBI" id="CHEBI:456216"/>
    </ligand>
</feature>
<dbReference type="GO" id="GO:0046872">
    <property type="term" value="F:metal ion binding"/>
    <property type="evidence" value="ECO:0007669"/>
    <property type="project" value="UniProtKB-KW"/>
</dbReference>
<dbReference type="EC" id="2.7.1.147" evidence="9"/>
<feature type="binding site" evidence="9">
    <location>
        <begin position="120"/>
        <end position="121"/>
    </location>
    <ligand>
        <name>D-glucose</name>
        <dbReference type="ChEBI" id="CHEBI:4167"/>
    </ligand>
</feature>
<reference evidence="11" key="1">
    <citation type="journal article" date="2015" name="MBio">
        <title>Genome-Resolved Metagenomic Analysis Reveals Roles for Candidate Phyla and Other Microbial Community Members in Biogeochemical Transformations in Oil Reservoirs.</title>
        <authorList>
            <person name="Hu P."/>
            <person name="Tom L."/>
            <person name="Singh A."/>
            <person name="Thomas B.C."/>
            <person name="Baker B.J."/>
            <person name="Piceno Y.M."/>
            <person name="Andersen G.L."/>
            <person name="Banfield J.F."/>
        </authorList>
    </citation>
    <scope>NUCLEOTIDE SEQUENCE [LARGE SCALE GENOMIC DNA]</scope>
</reference>
<feature type="binding site" evidence="9">
    <location>
        <position position="451"/>
    </location>
    <ligand>
        <name>D-glucose</name>
        <dbReference type="ChEBI" id="CHEBI:4167"/>
    </ligand>
</feature>
<keyword evidence="4 9" id="KW-0479">Metal-binding</keyword>
<comment type="catalytic activity">
    <reaction evidence="9">
        <text>D-glucosamine + ADP = D-glucosamine 6-phosphate + AMP + H(+)</text>
        <dbReference type="Rhea" id="RHEA:62084"/>
        <dbReference type="ChEBI" id="CHEBI:15378"/>
        <dbReference type="ChEBI" id="CHEBI:58723"/>
        <dbReference type="ChEBI" id="CHEBI:58725"/>
        <dbReference type="ChEBI" id="CHEBI:456215"/>
        <dbReference type="ChEBI" id="CHEBI:456216"/>
    </reaction>
</comment>